<gene>
    <name evidence="7" type="ORF">LAZ67_16000690</name>
</gene>
<keyword evidence="8" id="KW-1185">Reference proteome</keyword>
<proteinExistence type="predicted"/>
<dbReference type="CDD" id="cd22399">
    <property type="entry name" value="KH-I_FUBP_rpt4"/>
    <property type="match status" value="1"/>
</dbReference>
<feature type="region of interest" description="Disordered" evidence="5">
    <location>
        <begin position="339"/>
        <end position="385"/>
    </location>
</feature>
<feature type="region of interest" description="Disordered" evidence="5">
    <location>
        <begin position="235"/>
        <end position="264"/>
    </location>
</feature>
<dbReference type="Pfam" id="PF09005">
    <property type="entry name" value="FUBP_C"/>
    <property type="match status" value="1"/>
</dbReference>
<dbReference type="SMART" id="SM00322">
    <property type="entry name" value="KH"/>
    <property type="match status" value="4"/>
</dbReference>
<reference evidence="7 8" key="1">
    <citation type="submission" date="2022-01" db="EMBL/GenBank/DDBJ databases">
        <title>A chromosomal length assembly of Cordylochernes scorpioides.</title>
        <authorList>
            <person name="Zeh D."/>
            <person name="Zeh J."/>
        </authorList>
    </citation>
    <scope>NUCLEOTIDE SEQUENCE [LARGE SCALE GENOMIC DNA]</scope>
    <source>
        <strain evidence="7">IN4F17</strain>
        <tissue evidence="7">Whole Body</tissue>
    </source>
</reference>
<comment type="subcellular location">
    <subcellularLocation>
        <location evidence="1">Nucleus</location>
    </subcellularLocation>
</comment>
<dbReference type="CDD" id="cd22397">
    <property type="entry name" value="KH-I_FUBP_rpt2"/>
    <property type="match status" value="1"/>
</dbReference>
<feature type="compositionally biased region" description="Basic and acidic residues" evidence="5">
    <location>
        <begin position="371"/>
        <end position="382"/>
    </location>
</feature>
<feature type="domain" description="K Homology" evidence="6">
    <location>
        <begin position="261"/>
        <end position="333"/>
    </location>
</feature>
<dbReference type="CDD" id="cd22398">
    <property type="entry name" value="KH-I_FUBP_rpt3"/>
    <property type="match status" value="1"/>
</dbReference>
<dbReference type="EMBL" id="CP092878">
    <property type="protein sequence ID" value="UYV78255.1"/>
    <property type="molecule type" value="Genomic_DNA"/>
</dbReference>
<evidence type="ECO:0000256" key="4">
    <source>
        <dbReference type="PROSITE-ProRule" id="PRU00117"/>
    </source>
</evidence>
<feature type="compositionally biased region" description="Pro residues" evidence="5">
    <location>
        <begin position="342"/>
        <end position="357"/>
    </location>
</feature>
<protein>
    <submittedName>
        <fullName evidence="7">FUBP3</fullName>
    </submittedName>
</protein>
<dbReference type="PANTHER" id="PTHR10288">
    <property type="entry name" value="KH DOMAIN CONTAINING RNA BINDING PROTEIN"/>
    <property type="match status" value="1"/>
</dbReference>
<feature type="compositionally biased region" description="Basic residues" evidence="5">
    <location>
        <begin position="467"/>
        <end position="485"/>
    </location>
</feature>
<organism evidence="7 8">
    <name type="scientific">Cordylochernes scorpioides</name>
    <dbReference type="NCBI Taxonomy" id="51811"/>
    <lineage>
        <taxon>Eukaryota</taxon>
        <taxon>Metazoa</taxon>
        <taxon>Ecdysozoa</taxon>
        <taxon>Arthropoda</taxon>
        <taxon>Chelicerata</taxon>
        <taxon>Arachnida</taxon>
        <taxon>Pseudoscorpiones</taxon>
        <taxon>Cheliferoidea</taxon>
        <taxon>Chernetidae</taxon>
        <taxon>Cordylochernes</taxon>
    </lineage>
</organism>
<dbReference type="InterPro" id="IPR015096">
    <property type="entry name" value="FUBP_C"/>
</dbReference>
<keyword evidence="3" id="KW-0539">Nucleus</keyword>
<evidence type="ECO:0000313" key="8">
    <source>
        <dbReference type="Proteomes" id="UP001235939"/>
    </source>
</evidence>
<dbReference type="InterPro" id="IPR036612">
    <property type="entry name" value="KH_dom_type_1_sf"/>
</dbReference>
<feature type="compositionally biased region" description="Basic residues" evidence="5">
    <location>
        <begin position="358"/>
        <end position="368"/>
    </location>
</feature>
<dbReference type="InterPro" id="IPR004087">
    <property type="entry name" value="KH_dom"/>
</dbReference>
<dbReference type="Proteomes" id="UP001235939">
    <property type="component" value="Chromosome 16"/>
</dbReference>
<feature type="domain" description="K Homology" evidence="6">
    <location>
        <begin position="74"/>
        <end position="143"/>
    </location>
</feature>
<feature type="domain" description="K Homology" evidence="6">
    <location>
        <begin position="159"/>
        <end position="231"/>
    </location>
</feature>
<feature type="compositionally biased region" description="Pro residues" evidence="5">
    <location>
        <begin position="486"/>
        <end position="507"/>
    </location>
</feature>
<keyword evidence="4" id="KW-0694">RNA-binding</keyword>
<sequence length="655" mass="70245">MRASWYCKQNLDFPENDVTPFCVQAFVVCHTIAMTFHATEKRRCVLHKTMESIPYSANSHRFSTFASRTAVPNGVLVEEFKVPDKLVGLIIGRGGEQISRLQSESGCKVQLSHEQGLPERQCTLTGTREAITKAKDLLNQIISRSGSKEFHFNDTGLGNQITLEVSIPGPKAGLIIGKGGENIKNMQEITGVKMHLVQDNTQIVAHDKPLRITGEARKCEQARKMVMEILMNDGKEESGPPHRSGFKRPFNDFQGRGGGGAPLTDTIIVPKPAVGLVIGKGGETIKRIQHDSGARLHFDTSKDQDPPGDRYCIVTGTPSQVECALGIISELIQSAMMRDSGMPPPHHGPPPLLPPPHHAGRGRGRGGRGGRGGERGPPRNEVIDLQYGVPSNRCGVVIGKGGESIRQIIQQSGAHVELMKGPPPNPHEKVFLIRGTQYQIDHAQQLINEKINGSSSAPSPGGGPASNHHHPSPHFHPPQHHHHHPPQPPQSYQPPPGPPPAQPPQYHHPPQNYPGYHQPAAYQAAPPPVPTAAPSVVPTALPVAAAAPAPTALTADPNKDTAAAWAAYYAYYNQTPAPATIQPATQLAAPVQAVVQPVAAAPTAQPTAAPAPTAAGQADYSAAWAEYYRSLGMYREAEMVEHARSAQNAVNPAVS</sequence>
<name>A0ABY6LFJ9_9ARAC</name>
<dbReference type="PROSITE" id="PS50084">
    <property type="entry name" value="KH_TYPE_1"/>
    <property type="match status" value="4"/>
</dbReference>
<accession>A0ABY6LFJ9</accession>
<feature type="region of interest" description="Disordered" evidence="5">
    <location>
        <begin position="451"/>
        <end position="533"/>
    </location>
</feature>
<keyword evidence="2" id="KW-0677">Repeat</keyword>
<evidence type="ECO:0000256" key="5">
    <source>
        <dbReference type="SAM" id="MobiDB-lite"/>
    </source>
</evidence>
<dbReference type="Pfam" id="PF00013">
    <property type="entry name" value="KH_1"/>
    <property type="match status" value="4"/>
</dbReference>
<dbReference type="CDD" id="cd22396">
    <property type="entry name" value="KH-I_FUBP_rpt1"/>
    <property type="match status" value="1"/>
</dbReference>
<feature type="domain" description="K Homology" evidence="6">
    <location>
        <begin position="381"/>
        <end position="452"/>
    </location>
</feature>
<evidence type="ECO:0000256" key="3">
    <source>
        <dbReference type="ARBA" id="ARBA00023242"/>
    </source>
</evidence>
<dbReference type="InterPro" id="IPR004088">
    <property type="entry name" value="KH_dom_type_1"/>
</dbReference>
<evidence type="ECO:0000259" key="6">
    <source>
        <dbReference type="SMART" id="SM00322"/>
    </source>
</evidence>
<dbReference type="SUPFAM" id="SSF54791">
    <property type="entry name" value="Eukaryotic type KH-domain (KH-domain type I)"/>
    <property type="match status" value="4"/>
</dbReference>
<dbReference type="Gene3D" id="3.30.1370.10">
    <property type="entry name" value="K Homology domain, type 1"/>
    <property type="match status" value="4"/>
</dbReference>
<evidence type="ECO:0000256" key="1">
    <source>
        <dbReference type="ARBA" id="ARBA00004123"/>
    </source>
</evidence>
<evidence type="ECO:0000313" key="7">
    <source>
        <dbReference type="EMBL" id="UYV78255.1"/>
    </source>
</evidence>
<feature type="compositionally biased region" description="Low complexity" evidence="5">
    <location>
        <begin position="508"/>
        <end position="524"/>
    </location>
</feature>
<evidence type="ECO:0000256" key="2">
    <source>
        <dbReference type="ARBA" id="ARBA00022737"/>
    </source>
</evidence>